<comment type="caution">
    <text evidence="1">The sequence shown here is derived from an EMBL/GenBank/DDBJ whole genome shotgun (WGS) entry which is preliminary data.</text>
</comment>
<evidence type="ECO:0000313" key="2">
    <source>
        <dbReference type="Proteomes" id="UP001060215"/>
    </source>
</evidence>
<evidence type="ECO:0000313" key="1">
    <source>
        <dbReference type="EMBL" id="KAI7998179.1"/>
    </source>
</evidence>
<sequence>MESSGSGGSAAWSFFPWAFPGEVAVGVAAAWSWEFGLESSQLGVEDWSFLGGGYESSRPVWAWGVGRCSRLGMAWALQQRRGALGAVAAGGVDLGRGLLISFGG</sequence>
<dbReference type="EMBL" id="CM045767">
    <property type="protein sequence ID" value="KAI7998179.1"/>
    <property type="molecule type" value="Genomic_DNA"/>
</dbReference>
<protein>
    <submittedName>
        <fullName evidence="1">Uncharacterized protein</fullName>
    </submittedName>
</protein>
<accession>A0ACC0GC87</accession>
<gene>
    <name evidence="1" type="ORF">LOK49_LG10G02178</name>
</gene>
<proteinExistence type="predicted"/>
<name>A0ACC0GC87_9ERIC</name>
<reference evidence="1 2" key="1">
    <citation type="journal article" date="2022" name="Plant J.">
        <title>Chromosome-level genome of Camellia lanceoleosa provides a valuable resource for understanding genome evolution and self-incompatibility.</title>
        <authorList>
            <person name="Gong W."/>
            <person name="Xiao S."/>
            <person name="Wang L."/>
            <person name="Liao Z."/>
            <person name="Chang Y."/>
            <person name="Mo W."/>
            <person name="Hu G."/>
            <person name="Li W."/>
            <person name="Zhao G."/>
            <person name="Zhu H."/>
            <person name="Hu X."/>
            <person name="Ji K."/>
            <person name="Xiang X."/>
            <person name="Song Q."/>
            <person name="Yuan D."/>
            <person name="Jin S."/>
            <person name="Zhang L."/>
        </authorList>
    </citation>
    <scope>NUCLEOTIDE SEQUENCE [LARGE SCALE GENOMIC DNA]</scope>
    <source>
        <strain evidence="1">SQ_2022a</strain>
    </source>
</reference>
<organism evidence="1 2">
    <name type="scientific">Camellia lanceoleosa</name>
    <dbReference type="NCBI Taxonomy" id="1840588"/>
    <lineage>
        <taxon>Eukaryota</taxon>
        <taxon>Viridiplantae</taxon>
        <taxon>Streptophyta</taxon>
        <taxon>Embryophyta</taxon>
        <taxon>Tracheophyta</taxon>
        <taxon>Spermatophyta</taxon>
        <taxon>Magnoliopsida</taxon>
        <taxon>eudicotyledons</taxon>
        <taxon>Gunneridae</taxon>
        <taxon>Pentapetalae</taxon>
        <taxon>asterids</taxon>
        <taxon>Ericales</taxon>
        <taxon>Theaceae</taxon>
        <taxon>Camellia</taxon>
    </lineage>
</organism>
<keyword evidence="2" id="KW-1185">Reference proteome</keyword>
<dbReference type="Proteomes" id="UP001060215">
    <property type="component" value="Chromosome 10"/>
</dbReference>